<dbReference type="EMBL" id="JAPDOD010000002">
    <property type="protein sequence ID" value="MDA0159579.1"/>
    <property type="molecule type" value="Genomic_DNA"/>
</dbReference>
<protein>
    <submittedName>
        <fullName evidence="2">Helix-turn-helix domain-containing protein</fullName>
    </submittedName>
</protein>
<feature type="domain" description="Helix-turn-helix" evidence="1">
    <location>
        <begin position="18"/>
        <end position="68"/>
    </location>
</feature>
<dbReference type="SUPFAM" id="SSF46955">
    <property type="entry name" value="Putative DNA-binding domain"/>
    <property type="match status" value="1"/>
</dbReference>
<dbReference type="Proteomes" id="UP001149140">
    <property type="component" value="Unassembled WGS sequence"/>
</dbReference>
<evidence type="ECO:0000313" key="3">
    <source>
        <dbReference type="Proteomes" id="UP001149140"/>
    </source>
</evidence>
<reference evidence="2" key="1">
    <citation type="submission" date="2022-10" db="EMBL/GenBank/DDBJ databases">
        <title>The WGS of Solirubrobacter ginsenosidimutans DSM 21036.</title>
        <authorList>
            <person name="Jiang Z."/>
        </authorList>
    </citation>
    <scope>NUCLEOTIDE SEQUENCE</scope>
    <source>
        <strain evidence="2">DSM 21036</strain>
    </source>
</reference>
<proteinExistence type="predicted"/>
<evidence type="ECO:0000313" key="2">
    <source>
        <dbReference type="EMBL" id="MDA0159579.1"/>
    </source>
</evidence>
<organism evidence="2 3">
    <name type="scientific">Solirubrobacter ginsenosidimutans</name>
    <dbReference type="NCBI Taxonomy" id="490573"/>
    <lineage>
        <taxon>Bacteria</taxon>
        <taxon>Bacillati</taxon>
        <taxon>Actinomycetota</taxon>
        <taxon>Thermoleophilia</taxon>
        <taxon>Solirubrobacterales</taxon>
        <taxon>Solirubrobacteraceae</taxon>
        <taxon>Solirubrobacter</taxon>
    </lineage>
</organism>
<evidence type="ECO:0000259" key="1">
    <source>
        <dbReference type="Pfam" id="PF12728"/>
    </source>
</evidence>
<sequence length="74" mass="8339">MPDPAAMTAAATAEFEPFLTAREVAERLRIAPCTVLRYFDEGVLPGRRLRVGPRRPVRFRWSEIEAVLLSEGPQ</sequence>
<dbReference type="Pfam" id="PF12728">
    <property type="entry name" value="HTH_17"/>
    <property type="match status" value="1"/>
</dbReference>
<name>A0A9X3MNN6_9ACTN</name>
<gene>
    <name evidence="2" type="ORF">OM076_04825</name>
</gene>
<dbReference type="AlphaFoldDB" id="A0A9X3MNN6"/>
<dbReference type="InterPro" id="IPR041657">
    <property type="entry name" value="HTH_17"/>
</dbReference>
<comment type="caution">
    <text evidence="2">The sequence shown here is derived from an EMBL/GenBank/DDBJ whole genome shotgun (WGS) entry which is preliminary data.</text>
</comment>
<accession>A0A9X3MNN6</accession>
<keyword evidence="3" id="KW-1185">Reference proteome</keyword>
<dbReference type="InterPro" id="IPR009061">
    <property type="entry name" value="DNA-bd_dom_put_sf"/>
</dbReference>